<organism evidence="7 8">
    <name type="scientific">Streptomyces aureus</name>
    <dbReference type="NCBI Taxonomy" id="193461"/>
    <lineage>
        <taxon>Bacteria</taxon>
        <taxon>Bacillati</taxon>
        <taxon>Actinomycetota</taxon>
        <taxon>Actinomycetes</taxon>
        <taxon>Kitasatosporales</taxon>
        <taxon>Streptomycetaceae</taxon>
        <taxon>Streptomyces</taxon>
    </lineage>
</organism>
<comment type="caution">
    <text evidence="7">The sequence shown here is derived from an EMBL/GenBank/DDBJ whole genome shotgun (WGS) entry which is preliminary data.</text>
</comment>
<evidence type="ECO:0000313" key="8">
    <source>
        <dbReference type="Proteomes" id="UP001571476"/>
    </source>
</evidence>
<keyword evidence="3 6" id="KW-1133">Transmembrane helix</keyword>
<sequence>MTVASAAVPAAPTAREVTAGARATYAVFAGLGLAGSTWSSRLPEVRTQLDLDSASLGLLLLTIAAGGVIVLPLSGTVVTRIGPRRAVTVVALFVSASLGVISLGYALSASLLVAGLFLLGAATGFWDVAMTVHAAAVERQLGRPVMPRFFAAFSLGTVAGAAVGVLMTALRVPVSIHVAVVATVIAGAIPAAARHFLPEHAARPIAAPPPVKMSRPGLSAWREPRTVAVGLVALAFAVAEGAGSNWVSVSVIDRHHVTATIGTLAYASFLTALTAGRWLGPAVLHQFGRVTVLRTAAAVTTTGVALFALGPSTGLAFAGSLLWGMGAALGFPVSMSAGADEPARAAGRVSVITSIGYCGFIGGPPLIGFLGNQTTVGHALLVIAILMTLSAVIAGTTRRSPDNRTQSGSDTQARTAAL</sequence>
<keyword evidence="4 6" id="KW-0472">Membrane</keyword>
<feature type="transmembrane region" description="Helical" evidence="6">
    <location>
        <begin position="149"/>
        <end position="170"/>
    </location>
</feature>
<dbReference type="Pfam" id="PF07690">
    <property type="entry name" value="MFS_1"/>
    <property type="match status" value="1"/>
</dbReference>
<comment type="subcellular location">
    <subcellularLocation>
        <location evidence="1">Membrane</location>
        <topology evidence="1">Multi-pass membrane protein</topology>
    </subcellularLocation>
</comment>
<proteinExistence type="predicted"/>
<feature type="transmembrane region" description="Helical" evidence="6">
    <location>
        <begin position="349"/>
        <end position="370"/>
    </location>
</feature>
<feature type="transmembrane region" description="Helical" evidence="6">
    <location>
        <begin position="291"/>
        <end position="309"/>
    </location>
</feature>
<dbReference type="EMBL" id="JBGOSP010000047">
    <property type="protein sequence ID" value="MFA3842927.1"/>
    <property type="molecule type" value="Genomic_DNA"/>
</dbReference>
<name>A0ABV4SYR4_9ACTN</name>
<keyword evidence="2 6" id="KW-0812">Transmembrane</keyword>
<feature type="transmembrane region" description="Helical" evidence="6">
    <location>
        <begin position="86"/>
        <end position="107"/>
    </location>
</feature>
<dbReference type="PANTHER" id="PTHR23514">
    <property type="entry name" value="BYPASS OF STOP CODON PROTEIN 6"/>
    <property type="match status" value="1"/>
</dbReference>
<dbReference type="Gene3D" id="1.20.1250.20">
    <property type="entry name" value="MFS general substrate transporter like domains"/>
    <property type="match status" value="2"/>
</dbReference>
<dbReference type="PANTHER" id="PTHR23514:SF13">
    <property type="entry name" value="INNER MEMBRANE PROTEIN YBJJ"/>
    <property type="match status" value="1"/>
</dbReference>
<gene>
    <name evidence="7" type="ORF">ACEG43_43475</name>
</gene>
<feature type="transmembrane region" description="Helical" evidence="6">
    <location>
        <begin position="176"/>
        <end position="193"/>
    </location>
</feature>
<feature type="transmembrane region" description="Helical" evidence="6">
    <location>
        <begin position="315"/>
        <end position="337"/>
    </location>
</feature>
<feature type="transmembrane region" description="Helical" evidence="6">
    <location>
        <begin position="113"/>
        <end position="137"/>
    </location>
</feature>
<evidence type="ECO:0000256" key="2">
    <source>
        <dbReference type="ARBA" id="ARBA00022692"/>
    </source>
</evidence>
<evidence type="ECO:0000256" key="5">
    <source>
        <dbReference type="SAM" id="MobiDB-lite"/>
    </source>
</evidence>
<dbReference type="InterPro" id="IPR011701">
    <property type="entry name" value="MFS"/>
</dbReference>
<feature type="transmembrane region" description="Helical" evidence="6">
    <location>
        <begin position="376"/>
        <end position="394"/>
    </location>
</feature>
<evidence type="ECO:0000256" key="6">
    <source>
        <dbReference type="SAM" id="Phobius"/>
    </source>
</evidence>
<feature type="transmembrane region" description="Helical" evidence="6">
    <location>
        <begin position="54"/>
        <end position="74"/>
    </location>
</feature>
<protein>
    <submittedName>
        <fullName evidence="7">MFS transporter</fullName>
    </submittedName>
</protein>
<dbReference type="CDD" id="cd17393">
    <property type="entry name" value="MFS_MosC_like"/>
    <property type="match status" value="1"/>
</dbReference>
<dbReference type="Proteomes" id="UP001571476">
    <property type="component" value="Unassembled WGS sequence"/>
</dbReference>
<dbReference type="RefSeq" id="WP_372566820.1">
    <property type="nucleotide sequence ID" value="NZ_JBGOSP010000047.1"/>
</dbReference>
<feature type="transmembrane region" description="Helical" evidence="6">
    <location>
        <begin position="227"/>
        <end position="247"/>
    </location>
</feature>
<accession>A0ABV4SYR4</accession>
<dbReference type="InterPro" id="IPR051788">
    <property type="entry name" value="MFS_Transporter"/>
</dbReference>
<feature type="region of interest" description="Disordered" evidence="5">
    <location>
        <begin position="397"/>
        <end position="418"/>
    </location>
</feature>
<evidence type="ECO:0000256" key="1">
    <source>
        <dbReference type="ARBA" id="ARBA00004141"/>
    </source>
</evidence>
<feature type="transmembrane region" description="Helical" evidence="6">
    <location>
        <begin position="259"/>
        <end position="279"/>
    </location>
</feature>
<evidence type="ECO:0000256" key="4">
    <source>
        <dbReference type="ARBA" id="ARBA00023136"/>
    </source>
</evidence>
<reference evidence="7 8" key="1">
    <citation type="submission" date="2024-08" db="EMBL/GenBank/DDBJ databases">
        <title>Genome sequence of Streptomyces aureus CACIA-1.46HGO.</title>
        <authorList>
            <person name="Evangelista-Martinez Z."/>
        </authorList>
    </citation>
    <scope>NUCLEOTIDE SEQUENCE [LARGE SCALE GENOMIC DNA]</scope>
    <source>
        <strain evidence="7 8">CACIA-1.46HGO</strain>
    </source>
</reference>
<keyword evidence="8" id="KW-1185">Reference proteome</keyword>
<dbReference type="SUPFAM" id="SSF103473">
    <property type="entry name" value="MFS general substrate transporter"/>
    <property type="match status" value="1"/>
</dbReference>
<dbReference type="InterPro" id="IPR036259">
    <property type="entry name" value="MFS_trans_sf"/>
</dbReference>
<feature type="compositionally biased region" description="Polar residues" evidence="5">
    <location>
        <begin position="403"/>
        <end position="418"/>
    </location>
</feature>
<evidence type="ECO:0000313" key="7">
    <source>
        <dbReference type="EMBL" id="MFA3842927.1"/>
    </source>
</evidence>
<evidence type="ECO:0000256" key="3">
    <source>
        <dbReference type="ARBA" id="ARBA00022989"/>
    </source>
</evidence>